<organism evidence="1 2">
    <name type="scientific">Rhizophagus irregularis (strain DAOM 197198w)</name>
    <name type="common">Glomus intraradices</name>
    <dbReference type="NCBI Taxonomy" id="1432141"/>
    <lineage>
        <taxon>Eukaryota</taxon>
        <taxon>Fungi</taxon>
        <taxon>Fungi incertae sedis</taxon>
        <taxon>Mucoromycota</taxon>
        <taxon>Glomeromycotina</taxon>
        <taxon>Glomeromycetes</taxon>
        <taxon>Glomerales</taxon>
        <taxon>Glomeraceae</taxon>
        <taxon>Rhizophagus</taxon>
    </lineage>
</organism>
<dbReference type="AlphaFoldDB" id="A0A015K2H7"/>
<dbReference type="STRING" id="1432141.A0A015K2H7"/>
<dbReference type="Gene3D" id="3.30.420.10">
    <property type="entry name" value="Ribonuclease H-like superfamily/Ribonuclease H"/>
    <property type="match status" value="1"/>
</dbReference>
<dbReference type="EMBL" id="JEMT01025248">
    <property type="protein sequence ID" value="EXX61589.1"/>
    <property type="molecule type" value="Genomic_DNA"/>
</dbReference>
<protein>
    <submittedName>
        <fullName evidence="1">Uncharacterized protein</fullName>
    </submittedName>
</protein>
<keyword evidence="2" id="KW-1185">Reference proteome</keyword>
<dbReference type="InterPro" id="IPR036397">
    <property type="entry name" value="RNaseH_sf"/>
</dbReference>
<dbReference type="HOGENOM" id="CLU_005726_0_1_1"/>
<reference evidence="1 2" key="1">
    <citation type="submission" date="2014-02" db="EMBL/GenBank/DDBJ databases">
        <title>Single nucleus genome sequencing reveals high similarity among nuclei of an endomycorrhizal fungus.</title>
        <authorList>
            <person name="Lin K."/>
            <person name="Geurts R."/>
            <person name="Zhang Z."/>
            <person name="Limpens E."/>
            <person name="Saunders D.G."/>
            <person name="Mu D."/>
            <person name="Pang E."/>
            <person name="Cao H."/>
            <person name="Cha H."/>
            <person name="Lin T."/>
            <person name="Zhou Q."/>
            <person name="Shang Y."/>
            <person name="Li Y."/>
            <person name="Ivanov S."/>
            <person name="Sharma T."/>
            <person name="Velzen R.V."/>
            <person name="Ruijter N.D."/>
            <person name="Aanen D.K."/>
            <person name="Win J."/>
            <person name="Kamoun S."/>
            <person name="Bisseling T."/>
            <person name="Huang S."/>
        </authorList>
    </citation>
    <scope>NUCLEOTIDE SEQUENCE [LARGE SCALE GENOMIC DNA]</scope>
    <source>
        <strain evidence="2">DAOM197198w</strain>
    </source>
</reference>
<proteinExistence type="predicted"/>
<gene>
    <name evidence="1" type="ORF">RirG_169920</name>
</gene>
<name>A0A015K2H7_RHIIW</name>
<accession>A0A015K2H7</accession>
<dbReference type="PANTHER" id="PTHR35871:SF1">
    <property type="entry name" value="CXC1-LIKE CYSTEINE CLUSTER ASSOCIATED WITH KDZ TRANSPOSASES DOMAIN-CONTAINING PROTEIN"/>
    <property type="match status" value="1"/>
</dbReference>
<dbReference type="PANTHER" id="PTHR35871">
    <property type="entry name" value="EXPRESSED PROTEIN"/>
    <property type="match status" value="1"/>
</dbReference>
<sequence>MIVNWAILIFEKTHPSAIAVFAFDNSSSHGKYADNALNANHINLNLSEKQAKLRNIIFNGQIQHMNFPNNYYNKNLRKKLKGMKIILEEREIIEAKGHKVIFYSKFYCELNYIEMYWGAAKRYARQQYDYSWTELQRVVPLVLDSVPVSHIRKYARKSA</sequence>
<evidence type="ECO:0000313" key="1">
    <source>
        <dbReference type="EMBL" id="EXX61589.1"/>
    </source>
</evidence>
<evidence type="ECO:0000313" key="2">
    <source>
        <dbReference type="Proteomes" id="UP000022910"/>
    </source>
</evidence>
<dbReference type="Proteomes" id="UP000022910">
    <property type="component" value="Unassembled WGS sequence"/>
</dbReference>
<dbReference type="OrthoDB" id="2449121at2759"/>
<dbReference type="GO" id="GO:0003676">
    <property type="term" value="F:nucleic acid binding"/>
    <property type="evidence" value="ECO:0007669"/>
    <property type="project" value="InterPro"/>
</dbReference>
<comment type="caution">
    <text evidence="1">The sequence shown here is derived from an EMBL/GenBank/DDBJ whole genome shotgun (WGS) entry which is preliminary data.</text>
</comment>